<evidence type="ECO:0000313" key="2">
    <source>
        <dbReference type="EMBL" id="ABO07843.1"/>
    </source>
</evidence>
<protein>
    <submittedName>
        <fullName evidence="2">Uncharacterized protein</fullName>
    </submittedName>
</protein>
<keyword evidence="3" id="KW-1185">Reference proteome</keyword>
<keyword evidence="1" id="KW-0472">Membrane</keyword>
<name>A3MT76_PYRCJ</name>
<dbReference type="KEGG" id="pcl:Pcal_0409"/>
<dbReference type="eggNOG" id="arCOG07029">
    <property type="taxonomic scope" value="Archaea"/>
</dbReference>
<feature type="transmembrane region" description="Helical" evidence="1">
    <location>
        <begin position="520"/>
        <end position="538"/>
    </location>
</feature>
<keyword evidence="1" id="KW-1133">Transmembrane helix</keyword>
<dbReference type="RefSeq" id="WP_011849100.1">
    <property type="nucleotide sequence ID" value="NC_009073.1"/>
</dbReference>
<accession>A3MT76</accession>
<evidence type="ECO:0000256" key="1">
    <source>
        <dbReference type="SAM" id="Phobius"/>
    </source>
</evidence>
<reference evidence="2" key="1">
    <citation type="submission" date="2007-02" db="EMBL/GenBank/DDBJ databases">
        <title>Complete sequence of Pyrobaculum calidifontis JCM 11548.</title>
        <authorList>
            <consortium name="US DOE Joint Genome Institute"/>
            <person name="Copeland A."/>
            <person name="Lucas S."/>
            <person name="Lapidus A."/>
            <person name="Barry K."/>
            <person name="Glavina del Rio T."/>
            <person name="Dalin E."/>
            <person name="Tice H."/>
            <person name="Pitluck S."/>
            <person name="Chain P."/>
            <person name="Malfatti S."/>
            <person name="Shin M."/>
            <person name="Vergez L."/>
            <person name="Schmutz J."/>
            <person name="Larimer F."/>
            <person name="Land M."/>
            <person name="Hauser L."/>
            <person name="Kyrpides N."/>
            <person name="Mikhailova N."/>
            <person name="Cozen A.E."/>
            <person name="Fitz-Gibbon S.T."/>
            <person name="House C.H."/>
            <person name="Saltikov C."/>
            <person name="Lowe T.M."/>
            <person name="Richardson P."/>
        </authorList>
    </citation>
    <scope>NUCLEOTIDE SEQUENCE [LARGE SCALE GENOMIC DNA]</scope>
    <source>
        <strain evidence="2">JCM 11548</strain>
    </source>
</reference>
<organism evidence="2 3">
    <name type="scientific">Pyrobaculum calidifontis (strain DSM 21063 / JCM 11548 / VA1)</name>
    <dbReference type="NCBI Taxonomy" id="410359"/>
    <lineage>
        <taxon>Archaea</taxon>
        <taxon>Thermoproteota</taxon>
        <taxon>Thermoprotei</taxon>
        <taxon>Thermoproteales</taxon>
        <taxon>Thermoproteaceae</taxon>
        <taxon>Pyrobaculum</taxon>
    </lineage>
</organism>
<dbReference type="HOGENOM" id="CLU_501193_0_0_2"/>
<evidence type="ECO:0000313" key="3">
    <source>
        <dbReference type="Proteomes" id="UP000001431"/>
    </source>
</evidence>
<keyword evidence="1" id="KW-0812">Transmembrane</keyword>
<dbReference type="EMBL" id="CP000561">
    <property type="protein sequence ID" value="ABO07843.1"/>
    <property type="molecule type" value="Genomic_DNA"/>
</dbReference>
<dbReference type="OrthoDB" id="387332at2157"/>
<dbReference type="AlphaFoldDB" id="A3MT76"/>
<dbReference type="GeneID" id="4909266"/>
<dbReference type="Proteomes" id="UP000001431">
    <property type="component" value="Chromosome"/>
</dbReference>
<proteinExistence type="predicted"/>
<sequence>MAKWLAVLLLATLLVAAQPLAEILKLKVEPLPCLLNSTCSAYRATALINASASGQLALGAWALVKGEWKALDWCYPTGSGPCTFVIELKPEYEALGFPLWTNQQGRWVWVQSVDIYGVNAVCTMAYKCPEIDKVEVERGGELGGWRVRVYVKSPSQRMRVALDIGGMYVEKEVEQPFATACTTLRVDFGPYDFPQGTCGRVRVYGDCGMVERQVCAQSADSNVVVVRVADVVEEKYVKGIGIVKVKAPHVLKVGEEYLTEFNIRVNREELGRLIQLIKRVCQLLCQLPWSKPFMPESLCQKCSDLSSYLVLHGGVRAYASESGSGGVALFLALGLQQTYGTIPAGPNRYLVFSNIDEFFAIYYVVKGLPPLSLTDLESKGVPISLKITPLGPESYRLTGGEEEITLRYKIQLVPNTEYMLNFNNITAEYSKLQYSNDILSRVEALSAAVERAEGQTATVTTTSTAYVTILVTTTATLPITTTKEVTMTSPIVVTSPTVVTVPTTVTQTTTERLVVRETDAALLAAVAVAALAVGVLIGRAKKA</sequence>
<gene>
    <name evidence="2" type="ordered locus">Pcal_0409</name>
</gene>